<feature type="transmembrane region" description="Helical" evidence="1">
    <location>
        <begin position="110"/>
        <end position="131"/>
    </location>
</feature>
<accession>A0A4V3IQS1</accession>
<keyword evidence="1" id="KW-1133">Transmembrane helix</keyword>
<gene>
    <name evidence="2" type="ORF">E3T55_13795</name>
</gene>
<feature type="transmembrane region" description="Helical" evidence="1">
    <location>
        <begin position="137"/>
        <end position="155"/>
    </location>
</feature>
<organism evidence="2 3">
    <name type="scientific">Cryobacterium frigoriphilum</name>
    <dbReference type="NCBI Taxonomy" id="1259150"/>
    <lineage>
        <taxon>Bacteria</taxon>
        <taxon>Bacillati</taxon>
        <taxon>Actinomycetota</taxon>
        <taxon>Actinomycetes</taxon>
        <taxon>Micrococcales</taxon>
        <taxon>Microbacteriaceae</taxon>
        <taxon>Cryobacterium</taxon>
    </lineage>
</organism>
<keyword evidence="1" id="KW-0472">Membrane</keyword>
<dbReference type="AlphaFoldDB" id="A0A4V3IQS1"/>
<feature type="transmembrane region" description="Helical" evidence="1">
    <location>
        <begin position="78"/>
        <end position="98"/>
    </location>
</feature>
<comment type="caution">
    <text evidence="2">The sequence shown here is derived from an EMBL/GenBank/DDBJ whole genome shotgun (WGS) entry which is preliminary data.</text>
</comment>
<dbReference type="EMBL" id="SOHE01000056">
    <property type="protein sequence ID" value="TFD48344.1"/>
    <property type="molecule type" value="Genomic_DNA"/>
</dbReference>
<keyword evidence="1" id="KW-0812">Transmembrane</keyword>
<dbReference type="PANTHER" id="PTHR37308:SF1">
    <property type="entry name" value="POLYPRENYL-PHOSPHATE TRANSPORTER"/>
    <property type="match status" value="1"/>
</dbReference>
<evidence type="ECO:0000313" key="2">
    <source>
        <dbReference type="EMBL" id="TFD48344.1"/>
    </source>
</evidence>
<dbReference type="PANTHER" id="PTHR37308">
    <property type="entry name" value="INTEGRAL MEMBRANE PROTEIN"/>
    <property type="match status" value="1"/>
</dbReference>
<dbReference type="Pfam" id="PF04018">
    <property type="entry name" value="VCA0040-like"/>
    <property type="match status" value="1"/>
</dbReference>
<proteinExistence type="predicted"/>
<evidence type="ECO:0000313" key="3">
    <source>
        <dbReference type="Proteomes" id="UP000297447"/>
    </source>
</evidence>
<sequence>MKALRLFIDVIRGALIGIAEIIPGVSGGTIALIVGVYGVLIESAGHLVRGIVRGVLDGLRGRGFAAAKQHLSQVELRVLLPVAIGMVAAVIVAARLLAPLIDEHPEETRALFAGLIIASLVVPIRMVGGRWSGREVFAAVAAAILTFGLTSIPSADTGDPNLVVVALAAAVAVCALVLPGVSGSFLLLTVGLYAPTLDALNNRDLAYIGAFALGAVIGLSLFVSGLQWLLEHKHRITLAVMTGLMVGSLRALWPWQGQTGELLPPGDNVGLAGLMFAIGILIVLALIVVESVLVRRRIADGDDVLESHDRDSARPSV</sequence>
<dbReference type="RefSeq" id="WP_134520143.1">
    <property type="nucleotide sequence ID" value="NZ_SOHE01000056.1"/>
</dbReference>
<feature type="transmembrane region" description="Helical" evidence="1">
    <location>
        <begin position="268"/>
        <end position="289"/>
    </location>
</feature>
<protein>
    <submittedName>
        <fullName evidence="2">DUF368 domain-containing protein</fullName>
    </submittedName>
</protein>
<feature type="transmembrane region" description="Helical" evidence="1">
    <location>
        <begin position="162"/>
        <end position="193"/>
    </location>
</feature>
<keyword evidence="3" id="KW-1185">Reference proteome</keyword>
<feature type="transmembrane region" description="Helical" evidence="1">
    <location>
        <begin position="21"/>
        <end position="40"/>
    </location>
</feature>
<reference evidence="2 3" key="1">
    <citation type="submission" date="2019-03" db="EMBL/GenBank/DDBJ databases">
        <title>Genomics of glacier-inhabiting Cryobacterium strains.</title>
        <authorList>
            <person name="Liu Q."/>
            <person name="Xin Y.-H."/>
        </authorList>
    </citation>
    <scope>NUCLEOTIDE SEQUENCE [LARGE SCALE GENOMIC DNA]</scope>
    <source>
        <strain evidence="2 3">Hh14</strain>
    </source>
</reference>
<dbReference type="OrthoDB" id="9793746at2"/>
<feature type="transmembrane region" description="Helical" evidence="1">
    <location>
        <begin position="205"/>
        <end position="229"/>
    </location>
</feature>
<dbReference type="Proteomes" id="UP000297447">
    <property type="component" value="Unassembled WGS sequence"/>
</dbReference>
<evidence type="ECO:0000256" key="1">
    <source>
        <dbReference type="SAM" id="Phobius"/>
    </source>
</evidence>
<dbReference type="InterPro" id="IPR007163">
    <property type="entry name" value="VCA0040-like"/>
</dbReference>
<name>A0A4V3IQS1_9MICO</name>